<gene>
    <name evidence="8" type="ORF">CDL10_02980</name>
</gene>
<protein>
    <submittedName>
        <fullName evidence="8">RNA polymerase subunit sigma-70</fullName>
    </submittedName>
</protein>
<dbReference type="Proteomes" id="UP000231960">
    <property type="component" value="Unassembled WGS sequence"/>
</dbReference>
<dbReference type="RefSeq" id="WP_100677163.1">
    <property type="nucleotide sequence ID" value="NZ_NIPO01000001.1"/>
</dbReference>
<feature type="domain" description="RNA polymerase sigma factor 70 region 4 type 2" evidence="7">
    <location>
        <begin position="133"/>
        <end position="183"/>
    </location>
</feature>
<comment type="caution">
    <text evidence="8">The sequence shown here is derived from an EMBL/GenBank/DDBJ whole genome shotgun (WGS) entry which is preliminary data.</text>
</comment>
<dbReference type="GO" id="GO:0006352">
    <property type="term" value="P:DNA-templated transcription initiation"/>
    <property type="evidence" value="ECO:0007669"/>
    <property type="project" value="InterPro"/>
</dbReference>
<dbReference type="OrthoDB" id="1027298at2"/>
<dbReference type="InterPro" id="IPR007627">
    <property type="entry name" value="RNA_pol_sigma70_r2"/>
</dbReference>
<keyword evidence="5" id="KW-0804">Transcription</keyword>
<organism evidence="8 9">
    <name type="scientific">Avrilella dinanensis</name>
    <dbReference type="NCBI Taxonomy" id="2008672"/>
    <lineage>
        <taxon>Bacteria</taxon>
        <taxon>Pseudomonadati</taxon>
        <taxon>Bacteroidota</taxon>
        <taxon>Flavobacteriia</taxon>
        <taxon>Flavobacteriales</taxon>
        <taxon>Flavobacteriaceae</taxon>
        <taxon>Avrilella</taxon>
    </lineage>
</organism>
<dbReference type="PANTHER" id="PTHR43133">
    <property type="entry name" value="RNA POLYMERASE ECF-TYPE SIGMA FACTO"/>
    <property type="match status" value="1"/>
</dbReference>
<sequence length="188" mass="22349">MSNHIEEDLSDNDLVERILATKDDRLFAILYDRYASFVYNQSYAFVGSEEEAQDLTHDIFIKIYLNLKTFKNQSKLSTWIYSVVYHYCLNHVKQNRRKPEENKDLYEDVENIGQSFEEEEISDSELFEINYAKLQEILNKLALEDKAILLMKYKDDMSVKDIAEMLDIKESAVKMRLQRAKKRVLELR</sequence>
<dbReference type="NCBIfam" id="TIGR02937">
    <property type="entry name" value="sigma70-ECF"/>
    <property type="match status" value="1"/>
</dbReference>
<dbReference type="Pfam" id="PF08281">
    <property type="entry name" value="Sigma70_r4_2"/>
    <property type="match status" value="1"/>
</dbReference>
<dbReference type="InterPro" id="IPR039425">
    <property type="entry name" value="RNA_pol_sigma-70-like"/>
</dbReference>
<dbReference type="GO" id="GO:0016987">
    <property type="term" value="F:sigma factor activity"/>
    <property type="evidence" value="ECO:0007669"/>
    <property type="project" value="UniProtKB-KW"/>
</dbReference>
<dbReference type="Gene3D" id="1.10.1740.10">
    <property type="match status" value="1"/>
</dbReference>
<dbReference type="SUPFAM" id="SSF88659">
    <property type="entry name" value="Sigma3 and sigma4 domains of RNA polymerase sigma factors"/>
    <property type="match status" value="1"/>
</dbReference>
<feature type="domain" description="RNA polymerase sigma-70 region 2" evidence="6">
    <location>
        <begin position="30"/>
        <end position="97"/>
    </location>
</feature>
<evidence type="ECO:0000259" key="7">
    <source>
        <dbReference type="Pfam" id="PF08281"/>
    </source>
</evidence>
<evidence type="ECO:0000313" key="9">
    <source>
        <dbReference type="Proteomes" id="UP000231960"/>
    </source>
</evidence>
<reference evidence="8 9" key="1">
    <citation type="submission" date="2017-06" db="EMBL/GenBank/DDBJ databases">
        <title>Description of Avrilella dinanensis gen. nov. sp. nov.</title>
        <authorList>
            <person name="Leyer C."/>
            <person name="Sassi M."/>
            <person name="Minet J."/>
            <person name="Kayal S."/>
            <person name="Cattoir V."/>
        </authorList>
    </citation>
    <scope>NUCLEOTIDE SEQUENCE [LARGE SCALE GENOMIC DNA]</scope>
    <source>
        <strain evidence="8 9">UR159</strain>
    </source>
</reference>
<comment type="similarity">
    <text evidence="1">Belongs to the sigma-70 factor family. ECF subfamily.</text>
</comment>
<evidence type="ECO:0000256" key="4">
    <source>
        <dbReference type="ARBA" id="ARBA00023125"/>
    </source>
</evidence>
<dbReference type="Gene3D" id="1.10.10.10">
    <property type="entry name" value="Winged helix-like DNA-binding domain superfamily/Winged helix DNA-binding domain"/>
    <property type="match status" value="1"/>
</dbReference>
<proteinExistence type="inferred from homology"/>
<evidence type="ECO:0000256" key="5">
    <source>
        <dbReference type="ARBA" id="ARBA00023163"/>
    </source>
</evidence>
<dbReference type="SUPFAM" id="SSF88946">
    <property type="entry name" value="Sigma2 domain of RNA polymerase sigma factors"/>
    <property type="match status" value="1"/>
</dbReference>
<dbReference type="AlphaFoldDB" id="A0A2M9R4B9"/>
<keyword evidence="4" id="KW-0238">DNA-binding</keyword>
<dbReference type="PANTHER" id="PTHR43133:SF8">
    <property type="entry name" value="RNA POLYMERASE SIGMA FACTOR HI_1459-RELATED"/>
    <property type="match status" value="1"/>
</dbReference>
<evidence type="ECO:0000256" key="3">
    <source>
        <dbReference type="ARBA" id="ARBA00023082"/>
    </source>
</evidence>
<keyword evidence="9" id="KW-1185">Reference proteome</keyword>
<dbReference type="InterPro" id="IPR014284">
    <property type="entry name" value="RNA_pol_sigma-70_dom"/>
</dbReference>
<dbReference type="GO" id="GO:0003677">
    <property type="term" value="F:DNA binding"/>
    <property type="evidence" value="ECO:0007669"/>
    <property type="project" value="UniProtKB-KW"/>
</dbReference>
<accession>A0A2M9R4B9</accession>
<evidence type="ECO:0000256" key="1">
    <source>
        <dbReference type="ARBA" id="ARBA00010641"/>
    </source>
</evidence>
<keyword evidence="3" id="KW-0731">Sigma factor</keyword>
<evidence type="ECO:0000256" key="2">
    <source>
        <dbReference type="ARBA" id="ARBA00023015"/>
    </source>
</evidence>
<dbReference type="InterPro" id="IPR013324">
    <property type="entry name" value="RNA_pol_sigma_r3/r4-like"/>
</dbReference>
<dbReference type="InterPro" id="IPR013325">
    <property type="entry name" value="RNA_pol_sigma_r2"/>
</dbReference>
<evidence type="ECO:0000313" key="8">
    <source>
        <dbReference type="EMBL" id="PJR03595.1"/>
    </source>
</evidence>
<dbReference type="InterPro" id="IPR013249">
    <property type="entry name" value="RNA_pol_sigma70_r4_t2"/>
</dbReference>
<dbReference type="Pfam" id="PF04542">
    <property type="entry name" value="Sigma70_r2"/>
    <property type="match status" value="1"/>
</dbReference>
<evidence type="ECO:0000259" key="6">
    <source>
        <dbReference type="Pfam" id="PF04542"/>
    </source>
</evidence>
<dbReference type="EMBL" id="NIPO01000001">
    <property type="protein sequence ID" value="PJR03595.1"/>
    <property type="molecule type" value="Genomic_DNA"/>
</dbReference>
<keyword evidence="2" id="KW-0805">Transcription regulation</keyword>
<dbReference type="CDD" id="cd06171">
    <property type="entry name" value="Sigma70_r4"/>
    <property type="match status" value="1"/>
</dbReference>
<name>A0A2M9R4B9_9FLAO</name>
<dbReference type="InterPro" id="IPR036388">
    <property type="entry name" value="WH-like_DNA-bd_sf"/>
</dbReference>